<name>A0AAN0M8G2_9RHOB</name>
<reference evidence="2 3" key="2">
    <citation type="submission" date="2024-08" db="EMBL/GenBank/DDBJ databases">
        <title>Phylogenomic analyses of a clade within the roseobacter group suggest taxonomic reassignments of species of the genera Aestuariivita, Citreicella, Loktanella, Nautella, Pelagibaca, Ruegeria, Thalassobius, Thiobacimonas and Tropicibacter, and the proposal o.</title>
        <authorList>
            <person name="Jeon C.O."/>
        </authorList>
    </citation>
    <scope>NUCLEOTIDE SEQUENCE [LARGE SCALE GENOMIC DNA]</scope>
    <source>
        <strain evidence="2 3">SS1-5</strain>
    </source>
</reference>
<dbReference type="EMBL" id="CP151767">
    <property type="protein sequence ID" value="WZU66905.1"/>
    <property type="molecule type" value="Genomic_DNA"/>
</dbReference>
<keyword evidence="1" id="KW-1133">Transmembrane helix</keyword>
<feature type="transmembrane region" description="Helical" evidence="1">
    <location>
        <begin position="49"/>
        <end position="80"/>
    </location>
</feature>
<reference evidence="3" key="1">
    <citation type="submission" date="2024-04" db="EMBL/GenBank/DDBJ databases">
        <title>Phylogenomic analyses of a clade within the roseobacter group suggest taxonomic reassignments of species of the genera Aestuariivita, Citreicella, Loktanella, Nautella, Pelagibaca, Ruegeria, Thalassobius, Thiobacimonas and Tropicibacter, and the proposal o.</title>
        <authorList>
            <person name="Jeon C.O."/>
        </authorList>
    </citation>
    <scope>NUCLEOTIDE SEQUENCE [LARGE SCALE GENOMIC DNA]</scope>
    <source>
        <strain evidence="3">SS1-5</strain>
    </source>
</reference>
<evidence type="ECO:0000256" key="1">
    <source>
        <dbReference type="SAM" id="Phobius"/>
    </source>
</evidence>
<keyword evidence="3" id="KW-1185">Reference proteome</keyword>
<accession>A0AAN0M8G2</accession>
<proteinExistence type="predicted"/>
<organism evidence="2 3">
    <name type="scientific">Yoonia rhodophyticola</name>
    <dbReference type="NCBI Taxonomy" id="3137370"/>
    <lineage>
        <taxon>Bacteria</taxon>
        <taxon>Pseudomonadati</taxon>
        <taxon>Pseudomonadota</taxon>
        <taxon>Alphaproteobacteria</taxon>
        <taxon>Rhodobacterales</taxon>
        <taxon>Paracoccaceae</taxon>
        <taxon>Yoonia</taxon>
    </lineage>
</organism>
<keyword evidence="1" id="KW-0812">Transmembrane</keyword>
<dbReference type="Proteomes" id="UP001470809">
    <property type="component" value="Chromosome"/>
</dbReference>
<keyword evidence="1" id="KW-0472">Membrane</keyword>
<dbReference type="AlphaFoldDB" id="A0AAN0M8G2"/>
<evidence type="ECO:0000313" key="3">
    <source>
        <dbReference type="Proteomes" id="UP001470809"/>
    </source>
</evidence>
<dbReference type="RefSeq" id="WP_342076224.1">
    <property type="nucleotide sequence ID" value="NZ_CP151767.2"/>
</dbReference>
<protein>
    <submittedName>
        <fullName evidence="2">Uncharacterized protein</fullName>
    </submittedName>
</protein>
<sequence length="85" mass="9374">MRMIARVAFWVLLGVPSLVLLLTLGAEQVLTCQMDPYQGFTCPRIFGYAMPLAALGIFTIIPFLIIGFIWLGMSSAAALAGRRRR</sequence>
<dbReference type="KEGG" id="yrh:AABB31_18235"/>
<evidence type="ECO:0000313" key="2">
    <source>
        <dbReference type="EMBL" id="WZU66905.1"/>
    </source>
</evidence>
<gene>
    <name evidence="2" type="ORF">AABB31_18235</name>
</gene>